<dbReference type="PROSITE" id="PS00895">
    <property type="entry name" value="3_HYDROXYISOBUT_DH"/>
    <property type="match status" value="1"/>
</dbReference>
<dbReference type="GO" id="GO:0051287">
    <property type="term" value="F:NAD binding"/>
    <property type="evidence" value="ECO:0007669"/>
    <property type="project" value="InterPro"/>
</dbReference>
<dbReference type="KEGG" id="aup:AsAng_0013610"/>
<proteinExistence type="predicted"/>
<dbReference type="AlphaFoldDB" id="A0A915YCN9"/>
<dbReference type="InterPro" id="IPR051265">
    <property type="entry name" value="HIBADH-related_NP60_sf"/>
</dbReference>
<gene>
    <name evidence="6" type="ORF">AsAng_0013610</name>
</gene>
<evidence type="ECO:0000259" key="4">
    <source>
        <dbReference type="Pfam" id="PF03446"/>
    </source>
</evidence>
<dbReference type="Proteomes" id="UP001060919">
    <property type="component" value="Chromosome"/>
</dbReference>
<feature type="active site" evidence="3">
    <location>
        <position position="170"/>
    </location>
</feature>
<protein>
    <submittedName>
        <fullName evidence="6">NAD(P)-dependent oxidoreductase</fullName>
    </submittedName>
</protein>
<evidence type="ECO:0000259" key="5">
    <source>
        <dbReference type="Pfam" id="PF14833"/>
    </source>
</evidence>
<evidence type="ECO:0000256" key="3">
    <source>
        <dbReference type="PIRSR" id="PIRSR000103-1"/>
    </source>
</evidence>
<evidence type="ECO:0000256" key="2">
    <source>
        <dbReference type="ARBA" id="ARBA00023027"/>
    </source>
</evidence>
<keyword evidence="7" id="KW-1185">Reference proteome</keyword>
<dbReference type="PIRSF" id="PIRSF000103">
    <property type="entry name" value="HIBADH"/>
    <property type="match status" value="1"/>
</dbReference>
<keyword evidence="1" id="KW-0560">Oxidoreductase</keyword>
<dbReference type="InterPro" id="IPR013328">
    <property type="entry name" value="6PGD_dom2"/>
</dbReference>
<name>A0A915YCN9_9BACT</name>
<keyword evidence="2" id="KW-0520">NAD</keyword>
<dbReference type="SUPFAM" id="SSF51735">
    <property type="entry name" value="NAD(P)-binding Rossmann-fold domains"/>
    <property type="match status" value="1"/>
</dbReference>
<evidence type="ECO:0000256" key="1">
    <source>
        <dbReference type="ARBA" id="ARBA00023002"/>
    </source>
</evidence>
<dbReference type="InterPro" id="IPR008927">
    <property type="entry name" value="6-PGluconate_DH-like_C_sf"/>
</dbReference>
<dbReference type="InterPro" id="IPR002204">
    <property type="entry name" value="3-OH-isobutyrate_DH-rel_CS"/>
</dbReference>
<reference evidence="6" key="1">
    <citation type="submission" date="2022-09" db="EMBL/GenBank/DDBJ databases">
        <title>Aureispira anguillicida sp. nov., isolated from Leptocephalus of Japanese eel Anguilla japonica.</title>
        <authorList>
            <person name="Yuasa K."/>
            <person name="Mekata T."/>
            <person name="Ikunari K."/>
        </authorList>
    </citation>
    <scope>NUCLEOTIDE SEQUENCE</scope>
    <source>
        <strain evidence="6">EL160426</strain>
    </source>
</reference>
<evidence type="ECO:0000313" key="7">
    <source>
        <dbReference type="Proteomes" id="UP001060919"/>
    </source>
</evidence>
<dbReference type="Pfam" id="PF14833">
    <property type="entry name" value="NAD_binding_11"/>
    <property type="match status" value="1"/>
</dbReference>
<sequence>MKIAFIGLGIMGSRMATNLLKNGLDVTVWNRTKTAAQLLEKEGARQAISAKDAAKDADIVFSMLSTPEVVEQLFLGSKGVLSIMKKGATWIDCSTVNPSFSTKAQKEAEKFKLLYIDAPVAGSKSQAEQAELVFLVGAAEEKLEAIQPYLMMMGKKVVPLGGTTKGTAFKMLVNLMLAQSMLIFSETILLGEKLGFSNDFLLQLMPNLVVTAPFTKLKVDMIRTSNYEVQFPLEWMHKDLHLATLTADELNQPLHLASLTKELFAAAKKAKMGRLDFAAIHQYLEKEEQLKANV</sequence>
<dbReference type="GO" id="GO:0050661">
    <property type="term" value="F:NADP binding"/>
    <property type="evidence" value="ECO:0007669"/>
    <property type="project" value="InterPro"/>
</dbReference>
<dbReference type="Gene3D" id="3.40.50.720">
    <property type="entry name" value="NAD(P)-binding Rossmann-like Domain"/>
    <property type="match status" value="1"/>
</dbReference>
<dbReference type="SUPFAM" id="SSF48179">
    <property type="entry name" value="6-phosphogluconate dehydrogenase C-terminal domain-like"/>
    <property type="match status" value="1"/>
</dbReference>
<dbReference type="InterPro" id="IPR006115">
    <property type="entry name" value="6PGDH_NADP-bd"/>
</dbReference>
<dbReference type="PANTHER" id="PTHR43580">
    <property type="entry name" value="OXIDOREDUCTASE GLYR1-RELATED"/>
    <property type="match status" value="1"/>
</dbReference>
<evidence type="ECO:0000313" key="6">
    <source>
        <dbReference type="EMBL" id="BDS10652.1"/>
    </source>
</evidence>
<dbReference type="InterPro" id="IPR036291">
    <property type="entry name" value="NAD(P)-bd_dom_sf"/>
</dbReference>
<dbReference type="InterPro" id="IPR029154">
    <property type="entry name" value="HIBADH-like_NADP-bd"/>
</dbReference>
<dbReference type="InterPro" id="IPR015815">
    <property type="entry name" value="HIBADH-related"/>
</dbReference>
<dbReference type="EMBL" id="AP026867">
    <property type="protein sequence ID" value="BDS10652.1"/>
    <property type="molecule type" value="Genomic_DNA"/>
</dbReference>
<feature type="domain" description="6-phosphogluconate dehydrogenase NADP-binding" evidence="4">
    <location>
        <begin position="2"/>
        <end position="160"/>
    </location>
</feature>
<dbReference type="Pfam" id="PF03446">
    <property type="entry name" value="NAD_binding_2"/>
    <property type="match status" value="1"/>
</dbReference>
<dbReference type="GO" id="GO:0016054">
    <property type="term" value="P:organic acid catabolic process"/>
    <property type="evidence" value="ECO:0007669"/>
    <property type="project" value="UniProtKB-ARBA"/>
</dbReference>
<accession>A0A915YCN9</accession>
<dbReference type="GO" id="GO:0016491">
    <property type="term" value="F:oxidoreductase activity"/>
    <property type="evidence" value="ECO:0007669"/>
    <property type="project" value="UniProtKB-KW"/>
</dbReference>
<organism evidence="6 7">
    <name type="scientific">Aureispira anguillae</name>
    <dbReference type="NCBI Taxonomy" id="2864201"/>
    <lineage>
        <taxon>Bacteria</taxon>
        <taxon>Pseudomonadati</taxon>
        <taxon>Bacteroidota</taxon>
        <taxon>Saprospiria</taxon>
        <taxon>Saprospirales</taxon>
        <taxon>Saprospiraceae</taxon>
        <taxon>Aureispira</taxon>
    </lineage>
</organism>
<feature type="domain" description="3-hydroxyisobutyrate dehydrogenase-like NAD-binding" evidence="5">
    <location>
        <begin position="165"/>
        <end position="283"/>
    </location>
</feature>
<dbReference type="PANTHER" id="PTHR43580:SF2">
    <property type="entry name" value="CYTOKINE-LIKE NUCLEAR FACTOR N-PAC"/>
    <property type="match status" value="1"/>
</dbReference>
<dbReference type="Gene3D" id="1.10.1040.10">
    <property type="entry name" value="N-(1-d-carboxylethyl)-l-norvaline Dehydrogenase, domain 2"/>
    <property type="match status" value="1"/>
</dbReference>